<dbReference type="SUPFAM" id="SSF53850">
    <property type="entry name" value="Periplasmic binding protein-like II"/>
    <property type="match status" value="1"/>
</dbReference>
<evidence type="ECO:0000256" key="1">
    <source>
        <dbReference type="ARBA" id="ARBA00009437"/>
    </source>
</evidence>
<dbReference type="PANTHER" id="PTHR30126">
    <property type="entry name" value="HTH-TYPE TRANSCRIPTIONAL REGULATOR"/>
    <property type="match status" value="1"/>
</dbReference>
<organism evidence="6 9">
    <name type="scientific">Klebsiella spallanzanii</name>
    <dbReference type="NCBI Taxonomy" id="2587528"/>
    <lineage>
        <taxon>Bacteria</taxon>
        <taxon>Pseudomonadati</taxon>
        <taxon>Pseudomonadota</taxon>
        <taxon>Gammaproteobacteria</taxon>
        <taxon>Enterobacterales</taxon>
        <taxon>Enterobacteriaceae</taxon>
        <taxon>Klebsiella/Raoultella group</taxon>
        <taxon>Klebsiella</taxon>
    </lineage>
</organism>
<dbReference type="GO" id="GO:0003700">
    <property type="term" value="F:DNA-binding transcription factor activity"/>
    <property type="evidence" value="ECO:0007669"/>
    <property type="project" value="InterPro"/>
</dbReference>
<evidence type="ECO:0000313" key="8">
    <source>
        <dbReference type="Proteomes" id="UP000317652"/>
    </source>
</evidence>
<dbReference type="EMBL" id="CABGHF010000008">
    <property type="protein sequence ID" value="VUS53350.1"/>
    <property type="molecule type" value="Genomic_DNA"/>
</dbReference>
<evidence type="ECO:0000259" key="5">
    <source>
        <dbReference type="PROSITE" id="PS50931"/>
    </source>
</evidence>
<dbReference type="EMBL" id="CABGGS010000034">
    <property type="protein sequence ID" value="VUS68834.1"/>
    <property type="molecule type" value="Genomic_DNA"/>
</dbReference>
<accession>A0A564KHR2</accession>
<dbReference type="NCBIfam" id="NF047711">
    <property type="entry name" value="PutUtilRegPtrR"/>
    <property type="match status" value="1"/>
</dbReference>
<gene>
    <name evidence="6" type="primary">gltR_3</name>
    <name evidence="6" type="ORF">SB6408_04494</name>
    <name evidence="7" type="ORF">SB6411_02293</name>
</gene>
<comment type="similarity">
    <text evidence="1">Belongs to the LysR transcriptional regulatory family.</text>
</comment>
<dbReference type="InterPro" id="IPR000847">
    <property type="entry name" value="LysR_HTH_N"/>
</dbReference>
<dbReference type="Gene3D" id="1.10.10.10">
    <property type="entry name" value="Winged helix-like DNA-binding domain superfamily/Winged helix DNA-binding domain"/>
    <property type="match status" value="1"/>
</dbReference>
<name>A0A564KHR2_9ENTR</name>
<sequence length="294" mass="32415">MDLTQLEMFNAVASTGSITQAAQKVHRVPSNLTTRIRQLEADLGVELFIRENQRLRLSPAGHSFLRYSQQILALVDEARMVVAGDEPQGLFSLGSLESTAAVRIPTTLAHFNQRYPKIHLALSTGPSGTMIDGVLEGNLSAAFVDGPVVHPGLEGLPVFPEEMMIVAPMGHPPIARASEVNGASVYAFRANCSYRRHFESWFHADRATPGRIHEMESYHGMLACVITGAGLALIPRSMLESMPGHQQVSAWPLAEEWRWLTTCLVWRRGAKTRQLEAFIALLNEDRQAAVSPLR</sequence>
<reference evidence="8 9" key="1">
    <citation type="submission" date="2019-07" db="EMBL/GenBank/DDBJ databases">
        <authorList>
            <person name="Brisse S."/>
            <person name="Rodrigues C."/>
            <person name="Thorpe H."/>
        </authorList>
    </citation>
    <scope>NUCLEOTIDE SEQUENCE [LARGE SCALE GENOMIC DNA]</scope>
    <source>
        <strain evidence="6">SB6408</strain>
        <strain evidence="7">SB6411</strain>
    </source>
</reference>
<keyword evidence="4" id="KW-0804">Transcription</keyword>
<dbReference type="Proteomes" id="UP000318370">
    <property type="component" value="Unassembled WGS sequence"/>
</dbReference>
<dbReference type="GO" id="GO:0000976">
    <property type="term" value="F:transcription cis-regulatory region binding"/>
    <property type="evidence" value="ECO:0007669"/>
    <property type="project" value="TreeGrafter"/>
</dbReference>
<dbReference type="AlphaFoldDB" id="A0A564KHR2"/>
<protein>
    <submittedName>
        <fullName evidence="6">HTH-type transcriptional regulator GltR</fullName>
    </submittedName>
</protein>
<evidence type="ECO:0000313" key="7">
    <source>
        <dbReference type="EMBL" id="VUS68834.1"/>
    </source>
</evidence>
<dbReference type="InterPro" id="IPR036388">
    <property type="entry name" value="WH-like_DNA-bd_sf"/>
</dbReference>
<dbReference type="CDD" id="cd08442">
    <property type="entry name" value="PBP2_YofA_SoxR_like"/>
    <property type="match status" value="1"/>
</dbReference>
<evidence type="ECO:0000313" key="6">
    <source>
        <dbReference type="EMBL" id="VUS53350.1"/>
    </source>
</evidence>
<dbReference type="Pfam" id="PF00126">
    <property type="entry name" value="HTH_1"/>
    <property type="match status" value="1"/>
</dbReference>
<dbReference type="RefSeq" id="WP_139539913.1">
    <property type="nucleotide sequence ID" value="NZ_CABEJC010000036.1"/>
</dbReference>
<proteinExistence type="inferred from homology"/>
<feature type="domain" description="HTH lysR-type" evidence="5">
    <location>
        <begin position="1"/>
        <end position="58"/>
    </location>
</feature>
<dbReference type="FunFam" id="1.10.10.10:FF:000001">
    <property type="entry name" value="LysR family transcriptional regulator"/>
    <property type="match status" value="1"/>
</dbReference>
<dbReference type="InterPro" id="IPR036390">
    <property type="entry name" value="WH_DNA-bd_sf"/>
</dbReference>
<dbReference type="Gene3D" id="3.40.190.290">
    <property type="match status" value="1"/>
</dbReference>
<evidence type="ECO:0000313" key="9">
    <source>
        <dbReference type="Proteomes" id="UP000318370"/>
    </source>
</evidence>
<dbReference type="PROSITE" id="PS50931">
    <property type="entry name" value="HTH_LYSR"/>
    <property type="match status" value="1"/>
</dbReference>
<keyword evidence="3" id="KW-0238">DNA-binding</keyword>
<keyword evidence="8" id="KW-1185">Reference proteome</keyword>
<dbReference type="PANTHER" id="PTHR30126:SF40">
    <property type="entry name" value="HTH-TYPE TRANSCRIPTIONAL REGULATOR GLTR"/>
    <property type="match status" value="1"/>
</dbReference>
<dbReference type="SUPFAM" id="SSF46785">
    <property type="entry name" value="Winged helix' DNA-binding domain"/>
    <property type="match status" value="1"/>
</dbReference>
<dbReference type="InterPro" id="IPR005119">
    <property type="entry name" value="LysR_subst-bd"/>
</dbReference>
<keyword evidence="2" id="KW-0805">Transcription regulation</keyword>
<evidence type="ECO:0000256" key="3">
    <source>
        <dbReference type="ARBA" id="ARBA00023125"/>
    </source>
</evidence>
<dbReference type="Pfam" id="PF03466">
    <property type="entry name" value="LysR_substrate"/>
    <property type="match status" value="1"/>
</dbReference>
<dbReference type="Proteomes" id="UP000317652">
    <property type="component" value="Unassembled WGS sequence"/>
</dbReference>
<evidence type="ECO:0000256" key="4">
    <source>
        <dbReference type="ARBA" id="ARBA00023163"/>
    </source>
</evidence>
<evidence type="ECO:0000256" key="2">
    <source>
        <dbReference type="ARBA" id="ARBA00023015"/>
    </source>
</evidence>